<evidence type="ECO:0000313" key="2">
    <source>
        <dbReference type="EMBL" id="ODV96900.1"/>
    </source>
</evidence>
<protein>
    <submittedName>
        <fullName evidence="2">Uncharacterized protein</fullName>
    </submittedName>
</protein>
<dbReference type="Proteomes" id="UP000094236">
    <property type="component" value="Unassembled WGS sequence"/>
</dbReference>
<dbReference type="EMBL" id="KV454012">
    <property type="protein sequence ID" value="ODV96900.1"/>
    <property type="molecule type" value="Genomic_DNA"/>
</dbReference>
<accession>A0A1E4TYS2</accession>
<feature type="region of interest" description="Disordered" evidence="1">
    <location>
        <begin position="31"/>
        <end position="56"/>
    </location>
</feature>
<feature type="compositionally biased region" description="Low complexity" evidence="1">
    <location>
        <begin position="38"/>
        <end position="50"/>
    </location>
</feature>
<evidence type="ECO:0000313" key="3">
    <source>
        <dbReference type="Proteomes" id="UP000094236"/>
    </source>
</evidence>
<proteinExistence type="predicted"/>
<organism evidence="2 3">
    <name type="scientific">Pachysolen tannophilus NRRL Y-2460</name>
    <dbReference type="NCBI Taxonomy" id="669874"/>
    <lineage>
        <taxon>Eukaryota</taxon>
        <taxon>Fungi</taxon>
        <taxon>Dikarya</taxon>
        <taxon>Ascomycota</taxon>
        <taxon>Saccharomycotina</taxon>
        <taxon>Pichiomycetes</taxon>
        <taxon>Pachysolenaceae</taxon>
        <taxon>Pachysolen</taxon>
    </lineage>
</organism>
<sequence>MALHNYLYYKHTDKLVTKIARPHDSKLTSKVFSDEESNQQQNNNNNNNNNIDEYEGELQHRNVSHFKKRGSPKVSAIKSNGILTERNKEAPISAVNKTKDSKKIEQNFAKDDTELTERLSNVQLCR</sequence>
<dbReference type="OrthoDB" id="4096798at2759"/>
<gene>
    <name evidence="2" type="ORF">PACTADRAFT_48693</name>
</gene>
<evidence type="ECO:0000256" key="1">
    <source>
        <dbReference type="SAM" id="MobiDB-lite"/>
    </source>
</evidence>
<keyword evidence="3" id="KW-1185">Reference proteome</keyword>
<name>A0A1E4TYS2_PACTA</name>
<dbReference type="AlphaFoldDB" id="A0A1E4TYS2"/>
<reference evidence="3" key="1">
    <citation type="submission" date="2016-05" db="EMBL/GenBank/DDBJ databases">
        <title>Comparative genomics of biotechnologically important yeasts.</title>
        <authorList>
            <consortium name="DOE Joint Genome Institute"/>
            <person name="Riley R."/>
            <person name="Haridas S."/>
            <person name="Wolfe K.H."/>
            <person name="Lopes M.R."/>
            <person name="Hittinger C.T."/>
            <person name="Goker M."/>
            <person name="Salamov A."/>
            <person name="Wisecaver J."/>
            <person name="Long T.M."/>
            <person name="Aerts A.L."/>
            <person name="Barry K."/>
            <person name="Choi C."/>
            <person name="Clum A."/>
            <person name="Coughlan A.Y."/>
            <person name="Deshpande S."/>
            <person name="Douglass A.P."/>
            <person name="Hanson S.J."/>
            <person name="Klenk H.-P."/>
            <person name="Labutti K."/>
            <person name="Lapidus A."/>
            <person name="Lindquist E."/>
            <person name="Lipzen A."/>
            <person name="Meier-Kolthoff J.P."/>
            <person name="Ohm R.A."/>
            <person name="Otillar R.P."/>
            <person name="Pangilinan J."/>
            <person name="Peng Y."/>
            <person name="Rokas A."/>
            <person name="Rosa C.A."/>
            <person name="Scheuner C."/>
            <person name="Sibirny A.A."/>
            <person name="Slot J.C."/>
            <person name="Stielow J.B."/>
            <person name="Sun H."/>
            <person name="Kurtzman C.P."/>
            <person name="Blackwell M."/>
            <person name="Grigoriev I.V."/>
            <person name="Jeffries T.W."/>
        </authorList>
    </citation>
    <scope>NUCLEOTIDE SEQUENCE [LARGE SCALE GENOMIC DNA]</scope>
    <source>
        <strain evidence="3">NRRL Y-2460</strain>
    </source>
</reference>